<reference evidence="1" key="1">
    <citation type="journal article" date="2014" name="Int. J. Syst. Evol. Microbiol.">
        <title>Complete genome sequence of Corynebacterium casei LMG S-19264T (=DSM 44701T), isolated from a smear-ripened cheese.</title>
        <authorList>
            <consortium name="US DOE Joint Genome Institute (JGI-PGF)"/>
            <person name="Walter F."/>
            <person name="Albersmeier A."/>
            <person name="Kalinowski J."/>
            <person name="Ruckert C."/>
        </authorList>
    </citation>
    <scope>NUCLEOTIDE SEQUENCE</scope>
    <source>
        <strain evidence="1">JCM 4637</strain>
    </source>
</reference>
<gene>
    <name evidence="1" type="ORF">GCM10010334_11540</name>
</gene>
<comment type="caution">
    <text evidence="1">The sequence shown here is derived from an EMBL/GenBank/DDBJ whole genome shotgun (WGS) entry which is preliminary data.</text>
</comment>
<evidence type="ECO:0000313" key="1">
    <source>
        <dbReference type="EMBL" id="GHC82902.1"/>
    </source>
</evidence>
<dbReference type="AlphaFoldDB" id="A0A918WU17"/>
<reference evidence="1" key="2">
    <citation type="submission" date="2020-09" db="EMBL/GenBank/DDBJ databases">
        <authorList>
            <person name="Sun Q."/>
            <person name="Ohkuma M."/>
        </authorList>
    </citation>
    <scope>NUCLEOTIDE SEQUENCE</scope>
    <source>
        <strain evidence="1">JCM 4637</strain>
    </source>
</reference>
<accession>A0A918WU17</accession>
<evidence type="ECO:0000313" key="2">
    <source>
        <dbReference type="Proteomes" id="UP000638353"/>
    </source>
</evidence>
<name>A0A918WU17_9ACTN</name>
<proteinExistence type="predicted"/>
<protein>
    <submittedName>
        <fullName evidence="1">Uncharacterized protein</fullName>
    </submittedName>
</protein>
<dbReference type="EMBL" id="BMVC01000002">
    <property type="protein sequence ID" value="GHC82902.1"/>
    <property type="molecule type" value="Genomic_DNA"/>
</dbReference>
<organism evidence="1 2">
    <name type="scientific">Streptomyces finlayi</name>
    <dbReference type="NCBI Taxonomy" id="67296"/>
    <lineage>
        <taxon>Bacteria</taxon>
        <taxon>Bacillati</taxon>
        <taxon>Actinomycetota</taxon>
        <taxon>Actinomycetes</taxon>
        <taxon>Kitasatosporales</taxon>
        <taxon>Streptomycetaceae</taxon>
        <taxon>Streptomyces</taxon>
    </lineage>
</organism>
<sequence length="173" mass="17860">MEVRGEERFEAALRLKEGVACLLGAALGAYRRVQGAVSAYVRGVVDGEGGRLLLEARALFSVGEAADACRTGQQRVGLGVRLVRGNRRTGPGSHPTGPRGVRLSGVSGYFPKEPYCFTRTPSVRSAALVSPPRSATAGKSIALPCKGVAGFRCLPGGVCTVAYAARGRGGVSA</sequence>
<dbReference type="Proteomes" id="UP000638353">
    <property type="component" value="Unassembled WGS sequence"/>
</dbReference>